<dbReference type="PANTHER" id="PTHR33067">
    <property type="entry name" value="RNA-DIRECTED DNA POLYMERASE-RELATED"/>
    <property type="match status" value="1"/>
</dbReference>
<keyword evidence="2" id="KW-1185">Reference proteome</keyword>
<dbReference type="CDD" id="cd00303">
    <property type="entry name" value="retropepsin_like"/>
    <property type="match status" value="1"/>
</dbReference>
<gene>
    <name evidence="1" type="ORF">V6N12_001131</name>
</gene>
<name>A0ABR2C6R9_9ROSI</name>
<dbReference type="EMBL" id="JBBPBM010000065">
    <property type="protein sequence ID" value="KAK8514966.1"/>
    <property type="molecule type" value="Genomic_DNA"/>
</dbReference>
<sequence length="320" mass="36183">MERMMQSQERTDTRMERFVQSLEQYQTRTDSRMQEMEKQMNQLAQTLGRLESQGKLPSQTEPNPKENVSAITLRSGTIVEPSVQKQKEKPKNPDFQEGDATTEGGVPIAEPEPSPYAEPPPFPSRFLKKDKQAEEKDILDIFRKVELNIPLLEVIRKIPRYARFLKDLCTNKRKLVGHEKVNLGENVSAILTRRLPPKLKDQGMFTIPCKIGKVGINRAMCDLGASINVMPLSVYKTLSADPLKETRVTVQLADRSTVYPEGVLENVLVQVNELIFPADFYVINMKSDRTDNSPEILLGRPFLSTADVKIGVRSGLLSLE</sequence>
<evidence type="ECO:0000313" key="1">
    <source>
        <dbReference type="EMBL" id="KAK8514966.1"/>
    </source>
</evidence>
<protein>
    <submittedName>
        <fullName evidence="1">Uncharacterized protein</fullName>
    </submittedName>
</protein>
<dbReference type="PANTHER" id="PTHR33067:SF15">
    <property type="entry name" value="RNA-DIRECTED DNA POLYMERASE"/>
    <property type="match status" value="1"/>
</dbReference>
<comment type="caution">
    <text evidence="1">The sequence shown here is derived from an EMBL/GenBank/DDBJ whole genome shotgun (WGS) entry which is preliminary data.</text>
</comment>
<dbReference type="Gene3D" id="2.40.70.10">
    <property type="entry name" value="Acid Proteases"/>
    <property type="match status" value="1"/>
</dbReference>
<reference evidence="1 2" key="1">
    <citation type="journal article" date="2024" name="G3 (Bethesda)">
        <title>Genome assembly of Hibiscus sabdariffa L. provides insights into metabolisms of medicinal natural products.</title>
        <authorList>
            <person name="Kim T."/>
        </authorList>
    </citation>
    <scope>NUCLEOTIDE SEQUENCE [LARGE SCALE GENOMIC DNA]</scope>
    <source>
        <strain evidence="1">TK-2024</strain>
        <tissue evidence="1">Old leaves</tissue>
    </source>
</reference>
<dbReference type="SUPFAM" id="SSF50630">
    <property type="entry name" value="Acid proteases"/>
    <property type="match status" value="1"/>
</dbReference>
<evidence type="ECO:0000313" key="2">
    <source>
        <dbReference type="Proteomes" id="UP001472677"/>
    </source>
</evidence>
<dbReference type="InterPro" id="IPR021109">
    <property type="entry name" value="Peptidase_aspartic_dom_sf"/>
</dbReference>
<proteinExistence type="predicted"/>
<accession>A0ABR2C6R9</accession>
<dbReference type="Proteomes" id="UP001472677">
    <property type="component" value="Unassembled WGS sequence"/>
</dbReference>
<organism evidence="1 2">
    <name type="scientific">Hibiscus sabdariffa</name>
    <name type="common">roselle</name>
    <dbReference type="NCBI Taxonomy" id="183260"/>
    <lineage>
        <taxon>Eukaryota</taxon>
        <taxon>Viridiplantae</taxon>
        <taxon>Streptophyta</taxon>
        <taxon>Embryophyta</taxon>
        <taxon>Tracheophyta</taxon>
        <taxon>Spermatophyta</taxon>
        <taxon>Magnoliopsida</taxon>
        <taxon>eudicotyledons</taxon>
        <taxon>Gunneridae</taxon>
        <taxon>Pentapetalae</taxon>
        <taxon>rosids</taxon>
        <taxon>malvids</taxon>
        <taxon>Malvales</taxon>
        <taxon>Malvaceae</taxon>
        <taxon>Malvoideae</taxon>
        <taxon>Hibiscus</taxon>
    </lineage>
</organism>